<dbReference type="PROSITE" id="PS50110">
    <property type="entry name" value="RESPONSE_REGULATORY"/>
    <property type="match status" value="1"/>
</dbReference>
<dbReference type="Gene3D" id="3.40.50.2300">
    <property type="match status" value="1"/>
</dbReference>
<accession>A0A9D1JIT6</accession>
<comment type="caution">
    <text evidence="6">The sequence shown here is derived from an EMBL/GenBank/DDBJ whole genome shotgun (WGS) entry which is preliminary data.</text>
</comment>
<protein>
    <recommendedName>
        <fullName evidence="1">Stage 0 sporulation protein A homolog</fullName>
    </recommendedName>
</protein>
<dbReference type="EMBL" id="DVIQ01000014">
    <property type="protein sequence ID" value="HIS30380.1"/>
    <property type="molecule type" value="Genomic_DNA"/>
</dbReference>
<evidence type="ECO:0000256" key="3">
    <source>
        <dbReference type="PROSITE-ProRule" id="PRU00169"/>
    </source>
</evidence>
<sequence>MKYKIAVCDDEQDQMEHISSIAAAWSEREGLHCEIRAFSSAEAFLFGYEEDKAYDILLLDVEMKNMNGIELAKRIRKDNSRAEIIFVTSHFEFAGEGYEVDALHYLTKPISPDKLTQVLNKAAKKLAAKPPSVIISCGGETVRLYETAILYAESFLHYIVIHTKDKEYKIKESISSFEDRLSGDFYRTHRSYLVSLKHITRISRTSVQIGSVELPLARGKYDDINRAFIEHN</sequence>
<dbReference type="InterPro" id="IPR001789">
    <property type="entry name" value="Sig_transdc_resp-reg_receiver"/>
</dbReference>
<reference evidence="6" key="1">
    <citation type="submission" date="2020-10" db="EMBL/GenBank/DDBJ databases">
        <authorList>
            <person name="Gilroy R."/>
        </authorList>
    </citation>
    <scope>NUCLEOTIDE SEQUENCE</scope>
    <source>
        <strain evidence="6">CHK190-19873</strain>
    </source>
</reference>
<dbReference type="PANTHER" id="PTHR37299">
    <property type="entry name" value="TRANSCRIPTIONAL REGULATOR-RELATED"/>
    <property type="match status" value="1"/>
</dbReference>
<dbReference type="SMART" id="SM00850">
    <property type="entry name" value="LytTR"/>
    <property type="match status" value="1"/>
</dbReference>
<dbReference type="SMART" id="SM00448">
    <property type="entry name" value="REC"/>
    <property type="match status" value="1"/>
</dbReference>
<proteinExistence type="predicted"/>
<dbReference type="InterPro" id="IPR011006">
    <property type="entry name" value="CheY-like_superfamily"/>
</dbReference>
<feature type="domain" description="Response regulatory" evidence="4">
    <location>
        <begin position="4"/>
        <end position="123"/>
    </location>
</feature>
<dbReference type="GO" id="GO:0000156">
    <property type="term" value="F:phosphorelay response regulator activity"/>
    <property type="evidence" value="ECO:0007669"/>
    <property type="project" value="InterPro"/>
</dbReference>
<dbReference type="GO" id="GO:0003677">
    <property type="term" value="F:DNA binding"/>
    <property type="evidence" value="ECO:0007669"/>
    <property type="project" value="InterPro"/>
</dbReference>
<dbReference type="InterPro" id="IPR007492">
    <property type="entry name" value="LytTR_DNA-bd_dom"/>
</dbReference>
<organism evidence="6 7">
    <name type="scientific">Candidatus Limivivens intestinipullorum</name>
    <dbReference type="NCBI Taxonomy" id="2840858"/>
    <lineage>
        <taxon>Bacteria</taxon>
        <taxon>Bacillati</taxon>
        <taxon>Bacillota</taxon>
        <taxon>Clostridia</taxon>
        <taxon>Lachnospirales</taxon>
        <taxon>Lachnospiraceae</taxon>
        <taxon>Lachnospiraceae incertae sedis</taxon>
        <taxon>Candidatus Limivivens</taxon>
    </lineage>
</organism>
<dbReference type="Proteomes" id="UP000823935">
    <property type="component" value="Unassembled WGS sequence"/>
</dbReference>
<evidence type="ECO:0000259" key="4">
    <source>
        <dbReference type="PROSITE" id="PS50110"/>
    </source>
</evidence>
<dbReference type="PANTHER" id="PTHR37299:SF1">
    <property type="entry name" value="STAGE 0 SPORULATION PROTEIN A HOMOLOG"/>
    <property type="match status" value="1"/>
</dbReference>
<dbReference type="InterPro" id="IPR046947">
    <property type="entry name" value="LytR-like"/>
</dbReference>
<dbReference type="AlphaFoldDB" id="A0A9D1JIT6"/>
<dbReference type="SUPFAM" id="SSF52172">
    <property type="entry name" value="CheY-like"/>
    <property type="match status" value="1"/>
</dbReference>
<dbReference type="Pfam" id="PF00072">
    <property type="entry name" value="Response_reg"/>
    <property type="match status" value="1"/>
</dbReference>
<keyword evidence="3" id="KW-0597">Phosphoprotein</keyword>
<comment type="function">
    <text evidence="2">May play the central regulatory role in sporulation. It may be an element of the effector pathway responsible for the activation of sporulation genes in response to nutritional stress. Spo0A may act in concert with spo0H (a sigma factor) to control the expression of some genes that are critical to the sporulation process.</text>
</comment>
<evidence type="ECO:0000256" key="1">
    <source>
        <dbReference type="ARBA" id="ARBA00018672"/>
    </source>
</evidence>
<dbReference type="Pfam" id="PF04397">
    <property type="entry name" value="LytTR"/>
    <property type="match status" value="1"/>
</dbReference>
<dbReference type="PROSITE" id="PS50930">
    <property type="entry name" value="HTH_LYTTR"/>
    <property type="match status" value="1"/>
</dbReference>
<feature type="domain" description="HTH LytTR-type" evidence="5">
    <location>
        <begin position="149"/>
        <end position="230"/>
    </location>
</feature>
<name>A0A9D1JIT6_9FIRM</name>
<dbReference type="Gene3D" id="2.40.50.1020">
    <property type="entry name" value="LytTr DNA-binding domain"/>
    <property type="match status" value="1"/>
</dbReference>
<evidence type="ECO:0000256" key="2">
    <source>
        <dbReference type="ARBA" id="ARBA00024867"/>
    </source>
</evidence>
<evidence type="ECO:0000259" key="5">
    <source>
        <dbReference type="PROSITE" id="PS50930"/>
    </source>
</evidence>
<reference evidence="6" key="2">
    <citation type="journal article" date="2021" name="PeerJ">
        <title>Extensive microbial diversity within the chicken gut microbiome revealed by metagenomics and culture.</title>
        <authorList>
            <person name="Gilroy R."/>
            <person name="Ravi A."/>
            <person name="Getino M."/>
            <person name="Pursley I."/>
            <person name="Horton D.L."/>
            <person name="Alikhan N.F."/>
            <person name="Baker D."/>
            <person name="Gharbi K."/>
            <person name="Hall N."/>
            <person name="Watson M."/>
            <person name="Adriaenssens E.M."/>
            <person name="Foster-Nyarko E."/>
            <person name="Jarju S."/>
            <person name="Secka A."/>
            <person name="Antonio M."/>
            <person name="Oren A."/>
            <person name="Chaudhuri R.R."/>
            <person name="La Ragione R."/>
            <person name="Hildebrand F."/>
            <person name="Pallen M.J."/>
        </authorList>
    </citation>
    <scope>NUCLEOTIDE SEQUENCE</scope>
    <source>
        <strain evidence="6">CHK190-19873</strain>
    </source>
</reference>
<gene>
    <name evidence="6" type="ORF">IAB44_02360</name>
</gene>
<feature type="modified residue" description="4-aspartylphosphate" evidence="3">
    <location>
        <position position="60"/>
    </location>
</feature>
<evidence type="ECO:0000313" key="7">
    <source>
        <dbReference type="Proteomes" id="UP000823935"/>
    </source>
</evidence>
<evidence type="ECO:0000313" key="6">
    <source>
        <dbReference type="EMBL" id="HIS30380.1"/>
    </source>
</evidence>